<dbReference type="STRING" id="1619122.UX73_C0009G0014"/>
<reference evidence="1 2" key="1">
    <citation type="journal article" date="2015" name="Nature">
        <title>rRNA introns, odd ribosomes, and small enigmatic genomes across a large radiation of phyla.</title>
        <authorList>
            <person name="Brown C.T."/>
            <person name="Hug L.A."/>
            <person name="Thomas B.C."/>
            <person name="Sharon I."/>
            <person name="Castelle C.J."/>
            <person name="Singh A."/>
            <person name="Wilkins M.J."/>
            <person name="Williams K.H."/>
            <person name="Banfield J.F."/>
        </authorList>
    </citation>
    <scope>NUCLEOTIDE SEQUENCE [LARGE SCALE GENOMIC DNA]</scope>
</reference>
<dbReference type="Gene3D" id="3.40.50.11010">
    <property type="match status" value="1"/>
</dbReference>
<organism evidence="1 2">
    <name type="scientific">candidate division WWE3 bacterium GW2011_GWC1_47_10</name>
    <dbReference type="NCBI Taxonomy" id="1619122"/>
    <lineage>
        <taxon>Bacteria</taxon>
        <taxon>Katanobacteria</taxon>
    </lineage>
</organism>
<sequence>MQQRYNIICLSNQLWDTTSPTNKHHVMYRLAKLGHNVLYCDPPINTGRVFIKQWQYGWWSAKRLLTQTKVDESGILVYTPLNVVPVSHITSLLHISKINALAKKHLDPNLKTILWIYHVQIASLQNYLAKINHDILIYDCVDNYETFAPGNKLYGTSAGNVAAQEELLARTADLVFTVTPMLVEKLSKYNPKVYWTPNAGDFELFKDSKKYKFQLPKDVEGITRPRIGYIGALDDYKFDVGLVKRLALDYPNYSFVLVGPLALKSENASLKDLGLADLKNVFYLGPKPYSLKKYYLAGFDAEIIPFQLNDYTINSYPVKFHDSLAAGLPVITTNLPAFSPFKEVAYVSKNHDEFSRNLKLALEEDSPARMKRRQEVAKLNSWEYAHFVRSKFFTAWGNGTARFGLGLRNVEKRA</sequence>
<evidence type="ECO:0000313" key="1">
    <source>
        <dbReference type="EMBL" id="KKU51030.1"/>
    </source>
</evidence>
<evidence type="ECO:0000313" key="2">
    <source>
        <dbReference type="Proteomes" id="UP000034873"/>
    </source>
</evidence>
<protein>
    <submittedName>
        <fullName evidence="1">Glycosyl transferase group 1</fullName>
    </submittedName>
</protein>
<dbReference type="SUPFAM" id="SSF53756">
    <property type="entry name" value="UDP-Glycosyltransferase/glycogen phosphorylase"/>
    <property type="match status" value="1"/>
</dbReference>
<dbReference type="Gene3D" id="3.40.50.2000">
    <property type="entry name" value="Glycogen Phosphorylase B"/>
    <property type="match status" value="1"/>
</dbReference>
<dbReference type="EMBL" id="LCNH01000009">
    <property type="protein sequence ID" value="KKU51030.1"/>
    <property type="molecule type" value="Genomic_DNA"/>
</dbReference>
<dbReference type="Proteomes" id="UP000034873">
    <property type="component" value="Unassembled WGS sequence"/>
</dbReference>
<proteinExistence type="predicted"/>
<gene>
    <name evidence="1" type="ORF">UX73_C0009G0014</name>
</gene>
<keyword evidence="1" id="KW-0808">Transferase</keyword>
<accession>A0A0G1U069</accession>
<dbReference type="AlphaFoldDB" id="A0A0G1U069"/>
<comment type="caution">
    <text evidence="1">The sequence shown here is derived from an EMBL/GenBank/DDBJ whole genome shotgun (WGS) entry which is preliminary data.</text>
</comment>
<dbReference type="GO" id="GO:0016740">
    <property type="term" value="F:transferase activity"/>
    <property type="evidence" value="ECO:0007669"/>
    <property type="project" value="UniProtKB-KW"/>
</dbReference>
<name>A0A0G1U069_UNCKA</name>